<dbReference type="Proteomes" id="UP000434172">
    <property type="component" value="Unassembled WGS sequence"/>
</dbReference>
<proteinExistence type="predicted"/>
<feature type="compositionally biased region" description="Polar residues" evidence="1">
    <location>
        <begin position="18"/>
        <end position="32"/>
    </location>
</feature>
<feature type="region of interest" description="Disordered" evidence="1">
    <location>
        <begin position="16"/>
        <end position="42"/>
    </location>
</feature>
<keyword evidence="3" id="KW-1185">Reference proteome</keyword>
<evidence type="ECO:0000313" key="2">
    <source>
        <dbReference type="EMBL" id="KAF0321012.1"/>
    </source>
</evidence>
<evidence type="ECO:0000256" key="1">
    <source>
        <dbReference type="SAM" id="MobiDB-lite"/>
    </source>
</evidence>
<reference evidence="2 3" key="1">
    <citation type="submission" date="2019-12" db="EMBL/GenBank/DDBJ databases">
        <title>A genome sequence resource for the geographically widespread anthracnose pathogen Colletotrichum asianum.</title>
        <authorList>
            <person name="Meng Y."/>
        </authorList>
    </citation>
    <scope>NUCLEOTIDE SEQUENCE [LARGE SCALE GENOMIC DNA]</scope>
    <source>
        <strain evidence="2 3">ICMP 18580</strain>
    </source>
</reference>
<gene>
    <name evidence="2" type="ORF">GQ607_011770</name>
</gene>
<dbReference type="EMBL" id="WOWK01000076">
    <property type="protein sequence ID" value="KAF0321012.1"/>
    <property type="molecule type" value="Genomic_DNA"/>
</dbReference>
<dbReference type="AlphaFoldDB" id="A0A8H3W845"/>
<sequence>MSDNFLEPLSKRRRVAANASSAGDVTLTTTNDESNESHHAPAATNDAQIEYILTEDGQIQEHHMFEALGSICNSLGRTIYMVHPEELGSMVYPAYTRKTAIEKSIEHCSTILLPILRRKKAEHWVLVVVSHNISRMYCALYREDRVNDAMEGTNAFIDKYLQQSQFSPGKTLHQCACCVSKSNADSGICVLAFGMYVIAQCSIPNQLPMDTWRLIMAYLLGFKDTSMAERNRLLSTRRLDDETFNAITASGFIDKTKLKKHRDDADKFITESVEILDVLRKVRARMTESSGSSSRARTIRDRLELTINHLSGLEQRWNPRRDQLSRMLSNFESGMAAATDDA</sequence>
<evidence type="ECO:0000313" key="3">
    <source>
        <dbReference type="Proteomes" id="UP000434172"/>
    </source>
</evidence>
<evidence type="ECO:0008006" key="4">
    <source>
        <dbReference type="Google" id="ProtNLM"/>
    </source>
</evidence>
<name>A0A8H3W845_9PEZI</name>
<protein>
    <recommendedName>
        <fullName evidence="4">Ubiquitin-like protease family profile domain-containing protein</fullName>
    </recommendedName>
</protein>
<organism evidence="2 3">
    <name type="scientific">Colletotrichum asianum</name>
    <dbReference type="NCBI Taxonomy" id="702518"/>
    <lineage>
        <taxon>Eukaryota</taxon>
        <taxon>Fungi</taxon>
        <taxon>Dikarya</taxon>
        <taxon>Ascomycota</taxon>
        <taxon>Pezizomycotina</taxon>
        <taxon>Sordariomycetes</taxon>
        <taxon>Hypocreomycetidae</taxon>
        <taxon>Glomerellales</taxon>
        <taxon>Glomerellaceae</taxon>
        <taxon>Colletotrichum</taxon>
        <taxon>Colletotrichum gloeosporioides species complex</taxon>
    </lineage>
</organism>
<accession>A0A8H3W845</accession>
<comment type="caution">
    <text evidence="2">The sequence shown here is derived from an EMBL/GenBank/DDBJ whole genome shotgun (WGS) entry which is preliminary data.</text>
</comment>